<name>A0A1I6MSM9_9BACT</name>
<dbReference type="Gene3D" id="3.40.47.10">
    <property type="match status" value="1"/>
</dbReference>
<dbReference type="PROSITE" id="PS00098">
    <property type="entry name" value="THIOLASE_1"/>
    <property type="match status" value="1"/>
</dbReference>
<organism evidence="11 12">
    <name type="scientific">Granulicella pectinivorans</name>
    <dbReference type="NCBI Taxonomy" id="474950"/>
    <lineage>
        <taxon>Bacteria</taxon>
        <taxon>Pseudomonadati</taxon>
        <taxon>Acidobacteriota</taxon>
        <taxon>Terriglobia</taxon>
        <taxon>Terriglobales</taxon>
        <taxon>Acidobacteriaceae</taxon>
        <taxon>Granulicella</taxon>
    </lineage>
</organism>
<evidence type="ECO:0000259" key="9">
    <source>
        <dbReference type="Pfam" id="PF00108"/>
    </source>
</evidence>
<evidence type="ECO:0000256" key="6">
    <source>
        <dbReference type="PIRSR" id="PIRSR000429-1"/>
    </source>
</evidence>
<keyword evidence="12" id="KW-1185">Reference proteome</keyword>
<evidence type="ECO:0000256" key="7">
    <source>
        <dbReference type="RuleBase" id="RU003557"/>
    </source>
</evidence>
<dbReference type="InterPro" id="IPR020617">
    <property type="entry name" value="Thiolase_C"/>
</dbReference>
<gene>
    <name evidence="11" type="ORF">SAMN05421771_3490</name>
</gene>
<dbReference type="PROSITE" id="PS00737">
    <property type="entry name" value="THIOLASE_2"/>
    <property type="match status" value="1"/>
</dbReference>
<dbReference type="Pfam" id="PF00108">
    <property type="entry name" value="Thiolase_N"/>
    <property type="match status" value="1"/>
</dbReference>
<dbReference type="GO" id="GO:0006635">
    <property type="term" value="P:fatty acid beta-oxidation"/>
    <property type="evidence" value="ECO:0007669"/>
    <property type="project" value="TreeGrafter"/>
</dbReference>
<keyword evidence="4 7" id="KW-0012">Acyltransferase</keyword>
<comment type="similarity">
    <text evidence="2 7">Belongs to the thiolase-like superfamily. Thiolase family.</text>
</comment>
<dbReference type="CDD" id="cd00751">
    <property type="entry name" value="thiolase"/>
    <property type="match status" value="1"/>
</dbReference>
<evidence type="ECO:0000256" key="8">
    <source>
        <dbReference type="SAM" id="MobiDB-lite"/>
    </source>
</evidence>
<dbReference type="PROSITE" id="PS00099">
    <property type="entry name" value="THIOLASE_3"/>
    <property type="match status" value="1"/>
</dbReference>
<dbReference type="PANTHER" id="PTHR43853">
    <property type="entry name" value="3-KETOACYL-COA THIOLASE, PEROXISOMAL"/>
    <property type="match status" value="1"/>
</dbReference>
<feature type="region of interest" description="Disordered" evidence="8">
    <location>
        <begin position="203"/>
        <end position="224"/>
    </location>
</feature>
<dbReference type="EMBL" id="FOZL01000001">
    <property type="protein sequence ID" value="SFS18528.1"/>
    <property type="molecule type" value="Genomic_DNA"/>
</dbReference>
<dbReference type="PANTHER" id="PTHR43853:SF21">
    <property type="entry name" value="STEROID 3-KETOACYL-COA THIOLASE"/>
    <property type="match status" value="1"/>
</dbReference>
<dbReference type="Proteomes" id="UP000199024">
    <property type="component" value="Unassembled WGS sequence"/>
</dbReference>
<dbReference type="GO" id="GO:0010124">
    <property type="term" value="P:phenylacetate catabolic process"/>
    <property type="evidence" value="ECO:0007669"/>
    <property type="project" value="TreeGrafter"/>
</dbReference>
<evidence type="ECO:0000256" key="1">
    <source>
        <dbReference type="ARBA" id="ARBA00005189"/>
    </source>
</evidence>
<dbReference type="InterPro" id="IPR020610">
    <property type="entry name" value="Thiolase_AS"/>
</dbReference>
<dbReference type="GO" id="GO:0005737">
    <property type="term" value="C:cytoplasm"/>
    <property type="evidence" value="ECO:0007669"/>
    <property type="project" value="UniProtKB-ARBA"/>
</dbReference>
<dbReference type="AlphaFoldDB" id="A0A1I6MSM9"/>
<feature type="active site" description="Proton acceptor" evidence="6">
    <location>
        <position position="353"/>
    </location>
</feature>
<dbReference type="InterPro" id="IPR002155">
    <property type="entry name" value="Thiolase"/>
</dbReference>
<evidence type="ECO:0000256" key="3">
    <source>
        <dbReference type="ARBA" id="ARBA00022679"/>
    </source>
</evidence>
<dbReference type="RefSeq" id="WP_089841070.1">
    <property type="nucleotide sequence ID" value="NZ_FOZL01000001.1"/>
</dbReference>
<feature type="domain" description="Thiolase N-terminal" evidence="9">
    <location>
        <begin position="4"/>
        <end position="266"/>
    </location>
</feature>
<dbReference type="InterPro" id="IPR020615">
    <property type="entry name" value="Thiolase_acyl_enz_int_AS"/>
</dbReference>
<feature type="active site" description="Acyl-thioester intermediate" evidence="6">
    <location>
        <position position="91"/>
    </location>
</feature>
<evidence type="ECO:0000313" key="11">
    <source>
        <dbReference type="EMBL" id="SFS18528.1"/>
    </source>
</evidence>
<evidence type="ECO:0000313" key="12">
    <source>
        <dbReference type="Proteomes" id="UP000199024"/>
    </source>
</evidence>
<dbReference type="EC" id="2.3.1.16" evidence="5"/>
<evidence type="ECO:0000256" key="5">
    <source>
        <dbReference type="ARBA" id="ARBA00024073"/>
    </source>
</evidence>
<dbReference type="PIRSF" id="PIRSF000429">
    <property type="entry name" value="Ac-CoA_Ac_transf"/>
    <property type="match status" value="1"/>
</dbReference>
<dbReference type="STRING" id="474950.SAMN05421771_3490"/>
<dbReference type="Pfam" id="PF02803">
    <property type="entry name" value="Thiolase_C"/>
    <property type="match status" value="1"/>
</dbReference>
<feature type="domain" description="Thiolase C-terminal" evidence="10">
    <location>
        <begin position="275"/>
        <end position="395"/>
    </location>
</feature>
<dbReference type="SUPFAM" id="SSF53901">
    <property type="entry name" value="Thiolase-like"/>
    <property type="match status" value="2"/>
</dbReference>
<evidence type="ECO:0000256" key="4">
    <source>
        <dbReference type="ARBA" id="ARBA00023315"/>
    </source>
</evidence>
<dbReference type="OrthoDB" id="9764892at2"/>
<dbReference type="InterPro" id="IPR016039">
    <property type="entry name" value="Thiolase-like"/>
</dbReference>
<protein>
    <recommendedName>
        <fullName evidence="5">acetyl-CoA C-acyltransferase</fullName>
        <ecNumber evidence="5">2.3.1.16</ecNumber>
    </recommendedName>
</protein>
<accession>A0A1I6MSM9</accession>
<dbReference type="GO" id="GO:0003988">
    <property type="term" value="F:acetyl-CoA C-acyltransferase activity"/>
    <property type="evidence" value="ECO:0007669"/>
    <property type="project" value="UniProtKB-EC"/>
</dbReference>
<evidence type="ECO:0000259" key="10">
    <source>
        <dbReference type="Pfam" id="PF02803"/>
    </source>
</evidence>
<reference evidence="11 12" key="1">
    <citation type="submission" date="2016-10" db="EMBL/GenBank/DDBJ databases">
        <authorList>
            <person name="de Groot N.N."/>
        </authorList>
    </citation>
    <scope>NUCLEOTIDE SEQUENCE [LARGE SCALE GENOMIC DNA]</scope>
    <source>
        <strain evidence="11 12">DSM 21001</strain>
    </source>
</reference>
<dbReference type="InterPro" id="IPR020613">
    <property type="entry name" value="Thiolase_CS"/>
</dbReference>
<dbReference type="InterPro" id="IPR050215">
    <property type="entry name" value="Thiolase-like_sf_Thiolase"/>
</dbReference>
<sequence>MNEVIIASAVRTAIGKAPRGTLRTTRPDDLAAFAIQGALARIPQLDKAEIEDVILGCAMPEAEQGMNVAKIAAFRAGLPITTSAMTVNRYCASGLQTIALAADRIKGGGGDVILAGGTESMSFVPFGGNKISVNPWLVENYPGSYMSMGLTAERVAAHYGITREAMDQFSYESHQKSLAAQAEGRFDDEIVPIEVVSATPSYDAKGKKSKTKPTTTTFSKDEGPRADTSLEALARLKPVFHAKGTVTAGNSSQTSDGAAAAIVMSRKRADELGIKPLARFVAFAYAGCDPEEMGIGPIYAIPKVLKMAGLTLDDIGVIELNEAFAAQSLAIIKVLGIDPARLNPNGGAIALGHPLGCTGAKLTATLLRDMPRRKAKYGMVTMCVGGGMGAAGIFEAID</sequence>
<proteinExistence type="inferred from homology"/>
<dbReference type="NCBIfam" id="TIGR01930">
    <property type="entry name" value="AcCoA-C-Actrans"/>
    <property type="match status" value="1"/>
</dbReference>
<comment type="pathway">
    <text evidence="1">Lipid metabolism.</text>
</comment>
<dbReference type="InterPro" id="IPR020616">
    <property type="entry name" value="Thiolase_N"/>
</dbReference>
<evidence type="ECO:0000256" key="2">
    <source>
        <dbReference type="ARBA" id="ARBA00010982"/>
    </source>
</evidence>
<feature type="active site" description="Proton acceptor" evidence="6">
    <location>
        <position position="383"/>
    </location>
</feature>
<keyword evidence="3 7" id="KW-0808">Transferase</keyword>
<dbReference type="FunFam" id="3.40.47.10:FF:000010">
    <property type="entry name" value="Acetyl-CoA acetyltransferase (Thiolase)"/>
    <property type="match status" value="1"/>
</dbReference>